<evidence type="ECO:0000313" key="5">
    <source>
        <dbReference type="EMBL" id="CAF3397542.1"/>
    </source>
</evidence>
<sequence>MASVNRSSSQKSLEIKTKSIEATLVPLVTQISTLVNFKERPRTSLTANEKTLQAINRVGEAVHLAVERFVSVGESIANENPEIKSDLIDACREARSAGESIKRITCVEYDTFGKPICVTDRQSMIHAARSLLSAVTRVLLLADMVVVKQIIAIKKKVMSTLNRLETVTSFSEFIKLFAIYGSQMVELAHLTGDRQNDLKDERRRSQLSASRTILEKSTMLILTSSKAYLRHIECHHSRQCRDLVYDQIRRALEMAGLIVYDSGSTTQTNNPTQTLMLTKDEINFVKSLRQFEYAVEMLNVSVTSSTKEQLQQLCSKTIDNSQDFTDSIYISIEQREKLLEFHKNLQEQLGEIIKITTNTNDTGFSLKNDVLPLSIQTIQQLARDFRKHLEQMTIYRASEFFRTHDENVLLNEIKTYSLTGRLDLLHEAIDNFREQADIAIELSKLLKHISACDQLQVSSEYHDLVFQNLSNMIIASAQSVAAHSTSRVPKENLDVLCRFWEQQINDFSILVKEIEDVIEGRGEKNVYLSLPRPGKHGTTSKAGFKPTKLDSDEQAKIAKAGLEMKLVTSEMDAEAEKWDQPQSEIAKRAKNMSSMAFSMYLFTRGEGTLRTTQDLFTQAYYFVEEGARLSAIVHEFANQIPNKNARQDILTQLERIPLMCHQLKLKLKTPVSGKNSTFSKVDTVICETRDLMNAVARLCTNVFVCQSKYNIVDYRTTSSNHNYVRPPIPSVKWSRTTTMERDDRMESKPERAMRSSSLQRPSNYLPDYDCI</sequence>
<keyword evidence="8" id="KW-1185">Reference proteome</keyword>
<gene>
    <name evidence="5" type="ORF">TIS948_LOCUS27399</name>
    <name evidence="6" type="ORF">UJA718_LOCUS8491</name>
</gene>
<evidence type="ECO:0000256" key="1">
    <source>
        <dbReference type="ARBA" id="ARBA00004496"/>
    </source>
</evidence>
<dbReference type="PANTHER" id="PTHR46342:SF1">
    <property type="entry name" value="ALPHA-CATULIN"/>
    <property type="match status" value="1"/>
</dbReference>
<proteinExistence type="inferred from homology"/>
<dbReference type="InterPro" id="IPR030045">
    <property type="entry name" value="CTNNAL1"/>
</dbReference>
<evidence type="ECO:0000313" key="6">
    <source>
        <dbReference type="EMBL" id="CAF4233643.1"/>
    </source>
</evidence>
<protein>
    <recommendedName>
        <fullName evidence="9">Alpha-catulin</fullName>
    </recommendedName>
</protein>
<accession>A0A818A074</accession>
<dbReference type="GO" id="GO:0045296">
    <property type="term" value="F:cadherin binding"/>
    <property type="evidence" value="ECO:0007669"/>
    <property type="project" value="InterPro"/>
</dbReference>
<feature type="compositionally biased region" description="Basic and acidic residues" evidence="4">
    <location>
        <begin position="738"/>
        <end position="753"/>
    </location>
</feature>
<dbReference type="GO" id="GO:0051015">
    <property type="term" value="F:actin filament binding"/>
    <property type="evidence" value="ECO:0007669"/>
    <property type="project" value="InterPro"/>
</dbReference>
<organism evidence="5 7">
    <name type="scientific">Rotaria socialis</name>
    <dbReference type="NCBI Taxonomy" id="392032"/>
    <lineage>
        <taxon>Eukaryota</taxon>
        <taxon>Metazoa</taxon>
        <taxon>Spiralia</taxon>
        <taxon>Gnathifera</taxon>
        <taxon>Rotifera</taxon>
        <taxon>Eurotatoria</taxon>
        <taxon>Bdelloidea</taxon>
        <taxon>Philodinida</taxon>
        <taxon>Philodinidae</taxon>
        <taxon>Rotaria</taxon>
    </lineage>
</organism>
<comment type="subcellular location">
    <subcellularLocation>
        <location evidence="1">Cytoplasm</location>
    </subcellularLocation>
</comment>
<dbReference type="GO" id="GO:0007266">
    <property type="term" value="P:Rho protein signal transduction"/>
    <property type="evidence" value="ECO:0007669"/>
    <property type="project" value="InterPro"/>
</dbReference>
<evidence type="ECO:0008006" key="9">
    <source>
        <dbReference type="Google" id="ProtNLM"/>
    </source>
</evidence>
<dbReference type="Proteomes" id="UP000663873">
    <property type="component" value="Unassembled WGS sequence"/>
</dbReference>
<dbReference type="GO" id="GO:0005737">
    <property type="term" value="C:cytoplasm"/>
    <property type="evidence" value="ECO:0007669"/>
    <property type="project" value="UniProtKB-SubCell"/>
</dbReference>
<keyword evidence="3" id="KW-0963">Cytoplasm</keyword>
<evidence type="ECO:0000313" key="7">
    <source>
        <dbReference type="Proteomes" id="UP000663825"/>
    </source>
</evidence>
<evidence type="ECO:0000313" key="8">
    <source>
        <dbReference type="Proteomes" id="UP000663873"/>
    </source>
</evidence>
<dbReference type="OrthoDB" id="6376697at2759"/>
<dbReference type="SUPFAM" id="SSF47220">
    <property type="entry name" value="alpha-catenin/vinculin-like"/>
    <property type="match status" value="3"/>
</dbReference>
<name>A0A818A074_9BILA</name>
<dbReference type="PRINTS" id="PR00805">
    <property type="entry name" value="ALPHACATENIN"/>
</dbReference>
<feature type="region of interest" description="Disordered" evidence="4">
    <location>
        <begin position="734"/>
        <end position="771"/>
    </location>
</feature>
<dbReference type="Pfam" id="PF01044">
    <property type="entry name" value="Vinculin"/>
    <property type="match status" value="2"/>
</dbReference>
<reference evidence="5" key="1">
    <citation type="submission" date="2021-02" db="EMBL/GenBank/DDBJ databases">
        <authorList>
            <person name="Nowell W R."/>
        </authorList>
    </citation>
    <scope>NUCLEOTIDE SEQUENCE</scope>
</reference>
<dbReference type="InterPro" id="IPR036723">
    <property type="entry name" value="Alpha-catenin/vinculin-like_sf"/>
</dbReference>
<dbReference type="InterPro" id="IPR001033">
    <property type="entry name" value="Alpha_catenin"/>
</dbReference>
<dbReference type="Gene3D" id="1.20.120.230">
    <property type="entry name" value="Alpha-catenin/vinculin-like"/>
    <property type="match status" value="4"/>
</dbReference>
<evidence type="ECO:0000256" key="2">
    <source>
        <dbReference type="ARBA" id="ARBA00008376"/>
    </source>
</evidence>
<dbReference type="EMBL" id="CAJNXB010004889">
    <property type="protein sequence ID" value="CAF3397542.1"/>
    <property type="molecule type" value="Genomic_DNA"/>
</dbReference>
<evidence type="ECO:0000256" key="4">
    <source>
        <dbReference type="SAM" id="MobiDB-lite"/>
    </source>
</evidence>
<dbReference type="InterPro" id="IPR006077">
    <property type="entry name" value="Vinculin/catenin"/>
</dbReference>
<comment type="caution">
    <text evidence="5">The sequence shown here is derived from an EMBL/GenBank/DDBJ whole genome shotgun (WGS) entry which is preliminary data.</text>
</comment>
<dbReference type="AlphaFoldDB" id="A0A818A074"/>
<dbReference type="EMBL" id="CAJOBP010000904">
    <property type="protein sequence ID" value="CAF4233643.1"/>
    <property type="molecule type" value="Genomic_DNA"/>
</dbReference>
<evidence type="ECO:0000256" key="3">
    <source>
        <dbReference type="ARBA" id="ARBA00022490"/>
    </source>
</evidence>
<dbReference type="GO" id="GO:0007155">
    <property type="term" value="P:cell adhesion"/>
    <property type="evidence" value="ECO:0007669"/>
    <property type="project" value="InterPro"/>
</dbReference>
<dbReference type="PANTHER" id="PTHR46342">
    <property type="entry name" value="ALPHA-CATULIN"/>
    <property type="match status" value="1"/>
</dbReference>
<dbReference type="Proteomes" id="UP000663825">
    <property type="component" value="Unassembled WGS sequence"/>
</dbReference>
<comment type="similarity">
    <text evidence="2">Belongs to the vinculin/alpha-catenin family.</text>
</comment>